<dbReference type="AlphaFoldDB" id="A0A841IRR0"/>
<keyword evidence="1" id="KW-0812">Transmembrane</keyword>
<organism evidence="2 3">
    <name type="scientific">Nocardiopsis algeriensis</name>
    <dbReference type="NCBI Taxonomy" id="1478215"/>
    <lineage>
        <taxon>Bacteria</taxon>
        <taxon>Bacillati</taxon>
        <taxon>Actinomycetota</taxon>
        <taxon>Actinomycetes</taxon>
        <taxon>Streptosporangiales</taxon>
        <taxon>Nocardiopsidaceae</taxon>
        <taxon>Nocardiopsis</taxon>
    </lineage>
</organism>
<keyword evidence="1" id="KW-1133">Transmembrane helix</keyword>
<feature type="transmembrane region" description="Helical" evidence="1">
    <location>
        <begin position="69"/>
        <end position="86"/>
    </location>
</feature>
<evidence type="ECO:0000313" key="2">
    <source>
        <dbReference type="EMBL" id="MBB6118898.1"/>
    </source>
</evidence>
<feature type="transmembrane region" description="Helical" evidence="1">
    <location>
        <begin position="34"/>
        <end position="57"/>
    </location>
</feature>
<dbReference type="Proteomes" id="UP000536604">
    <property type="component" value="Unassembled WGS sequence"/>
</dbReference>
<comment type="caution">
    <text evidence="2">The sequence shown here is derived from an EMBL/GenBank/DDBJ whole genome shotgun (WGS) entry which is preliminary data.</text>
</comment>
<protein>
    <recommendedName>
        <fullName evidence="4">DUF3054 domain-containing protein</fullName>
    </recommendedName>
</protein>
<feature type="transmembrane region" description="Helical" evidence="1">
    <location>
        <begin position="92"/>
        <end position="112"/>
    </location>
</feature>
<evidence type="ECO:0000313" key="3">
    <source>
        <dbReference type="Proteomes" id="UP000536604"/>
    </source>
</evidence>
<dbReference type="RefSeq" id="WP_184287665.1">
    <property type="nucleotide sequence ID" value="NZ_JACHJO010000002.1"/>
</dbReference>
<sequence length="124" mass="13140">MRSYAVPLALLADLVCVLSFVVIGKVDHDTGTAVPAVAATAWPFLAGALLGWVVTLAWRSPTRVWPTGVFVWAVTVSGGMVLRLFTGEGAPLSFAVVTSLFLAATMLGWRLVALLGARRSRRTA</sequence>
<dbReference type="InterPro" id="IPR021414">
    <property type="entry name" value="DUF3054"/>
</dbReference>
<keyword evidence="1" id="KW-0472">Membrane</keyword>
<name>A0A841IRR0_9ACTN</name>
<reference evidence="2 3" key="1">
    <citation type="submission" date="2020-08" db="EMBL/GenBank/DDBJ databases">
        <title>Genomic Encyclopedia of Type Strains, Phase III (KMG-III): the genomes of soil and plant-associated and newly described type strains.</title>
        <authorList>
            <person name="Whitman W."/>
        </authorList>
    </citation>
    <scope>NUCLEOTIDE SEQUENCE [LARGE SCALE GENOMIC DNA]</scope>
    <source>
        <strain evidence="2 3">CECT 8712</strain>
    </source>
</reference>
<accession>A0A841IRR0</accession>
<evidence type="ECO:0008006" key="4">
    <source>
        <dbReference type="Google" id="ProtNLM"/>
    </source>
</evidence>
<dbReference type="EMBL" id="JACHJO010000002">
    <property type="protein sequence ID" value="MBB6118898.1"/>
    <property type="molecule type" value="Genomic_DNA"/>
</dbReference>
<gene>
    <name evidence="2" type="ORF">FHS13_000830</name>
</gene>
<evidence type="ECO:0000256" key="1">
    <source>
        <dbReference type="SAM" id="Phobius"/>
    </source>
</evidence>
<keyword evidence="3" id="KW-1185">Reference proteome</keyword>
<dbReference type="Pfam" id="PF11255">
    <property type="entry name" value="DUF3054"/>
    <property type="match status" value="1"/>
</dbReference>
<proteinExistence type="predicted"/>